<feature type="domain" description="Glucose-methanol-choline oxidoreductase N-terminal" evidence="10">
    <location>
        <begin position="72"/>
        <end position="353"/>
    </location>
</feature>
<organism evidence="12 13">
    <name type="scientific">Exidia glandulosa HHB12029</name>
    <dbReference type="NCBI Taxonomy" id="1314781"/>
    <lineage>
        <taxon>Eukaryota</taxon>
        <taxon>Fungi</taxon>
        <taxon>Dikarya</taxon>
        <taxon>Basidiomycota</taxon>
        <taxon>Agaricomycotina</taxon>
        <taxon>Agaricomycetes</taxon>
        <taxon>Auriculariales</taxon>
        <taxon>Exidiaceae</taxon>
        <taxon>Exidia</taxon>
    </lineage>
</organism>
<evidence type="ECO:0000256" key="4">
    <source>
        <dbReference type="ARBA" id="ARBA00022729"/>
    </source>
</evidence>
<evidence type="ECO:0000256" key="7">
    <source>
        <dbReference type="PIRSR" id="PIRSR000137-1"/>
    </source>
</evidence>
<dbReference type="PANTHER" id="PTHR11552:SF201">
    <property type="entry name" value="GLUCOSE-METHANOL-CHOLINE OXIDOREDUCTASE N-TERMINAL DOMAIN-CONTAINING PROTEIN"/>
    <property type="match status" value="1"/>
</dbReference>
<dbReference type="AlphaFoldDB" id="A0A165D6B4"/>
<protein>
    <submittedName>
        <fullName evidence="12">Alcohol oxidase</fullName>
    </submittedName>
</protein>
<sequence>MRTTIAFLSLSVAAAGALTITTSPASIAGQTYDFVVIGSGPGGLTVASRLSEIPSLRVLVIEAGLDQRNNSLVTDPGNSGSAFLGPGLSKLFFSAPQNDIGRQLFIVWGQTLGGSSSINGMQWGRGAKEQYDAWETLGNTGWNWSNLSSYMKKSERFQRPNAQQTSAGFTFDASAHGFSGSVSAGEPNPLLGTGLQFEYQDTVKNATRTRLPTRIDFSSGSVNGAGLFQYAIQPSPNASTLDNRRTSAADAYVYPFLTTRPNLTILTGYTATRMTFTTSGNSAPKATGVEFIPTAGGDTLSVKVAKEVIVAAGAIGSAAFLELSGIGNKTVLQAAGVQTVVDLPSVGTNLQDQFFNNFEFEPASSAPYIPPAANMPPFVSTSFLTLAQIVGNSTAGSLGKSLTGSVESRAKDAVAKGRFSSVNGLKKMLRVQADLVVKQNVPVMEFLGGPASFDQIPATNTWSVTPTLLQPSSRGSTHITSSNPLDPPTVDFNLLSDPFDVSLFISSMRFARRIASTPPMSTRITPGGETIPSLAVVPSNATDAEWMDYILANYLTAAHPVGTIPMLPCDMGGAVDEKLKVYGVQNVRVVDASIIPIQISAHPQATVYGIGEKAADLIKADL</sequence>
<dbReference type="OrthoDB" id="269227at2759"/>
<evidence type="ECO:0000313" key="13">
    <source>
        <dbReference type="Proteomes" id="UP000077266"/>
    </source>
</evidence>
<name>A0A165D6B4_EXIGL</name>
<gene>
    <name evidence="12" type="ORF">EXIGLDRAFT_727892</name>
</gene>
<feature type="active site" description="Proton acceptor" evidence="7">
    <location>
        <position position="602"/>
    </location>
</feature>
<evidence type="ECO:0000256" key="3">
    <source>
        <dbReference type="ARBA" id="ARBA00022630"/>
    </source>
</evidence>
<evidence type="ECO:0000256" key="5">
    <source>
        <dbReference type="ARBA" id="ARBA00022827"/>
    </source>
</evidence>
<dbReference type="GO" id="GO:0050660">
    <property type="term" value="F:flavin adenine dinucleotide binding"/>
    <property type="evidence" value="ECO:0007669"/>
    <property type="project" value="InterPro"/>
</dbReference>
<dbReference type="SUPFAM" id="SSF51905">
    <property type="entry name" value="FAD/NAD(P)-binding domain"/>
    <property type="match status" value="1"/>
</dbReference>
<feature type="signal peptide" evidence="9">
    <location>
        <begin position="1"/>
        <end position="17"/>
    </location>
</feature>
<keyword evidence="6" id="KW-0560">Oxidoreductase</keyword>
<dbReference type="PANTHER" id="PTHR11552">
    <property type="entry name" value="GLUCOSE-METHANOL-CHOLINE GMC OXIDOREDUCTASE"/>
    <property type="match status" value="1"/>
</dbReference>
<dbReference type="InterPro" id="IPR012132">
    <property type="entry name" value="GMC_OxRdtase"/>
</dbReference>
<reference evidence="12 13" key="1">
    <citation type="journal article" date="2016" name="Mol. Biol. Evol.">
        <title>Comparative Genomics of Early-Diverging Mushroom-Forming Fungi Provides Insights into the Origins of Lignocellulose Decay Capabilities.</title>
        <authorList>
            <person name="Nagy L.G."/>
            <person name="Riley R."/>
            <person name="Tritt A."/>
            <person name="Adam C."/>
            <person name="Daum C."/>
            <person name="Floudas D."/>
            <person name="Sun H."/>
            <person name="Yadav J.S."/>
            <person name="Pangilinan J."/>
            <person name="Larsson K.H."/>
            <person name="Matsuura K."/>
            <person name="Barry K."/>
            <person name="Labutti K."/>
            <person name="Kuo R."/>
            <person name="Ohm R.A."/>
            <person name="Bhattacharya S.S."/>
            <person name="Shirouzu T."/>
            <person name="Yoshinaga Y."/>
            <person name="Martin F.M."/>
            <person name="Grigoriev I.V."/>
            <person name="Hibbett D.S."/>
        </authorList>
    </citation>
    <scope>NUCLEOTIDE SEQUENCE [LARGE SCALE GENOMIC DNA]</scope>
    <source>
        <strain evidence="12 13">HHB12029</strain>
    </source>
</reference>
<dbReference type="Pfam" id="PF05199">
    <property type="entry name" value="GMC_oxred_C"/>
    <property type="match status" value="1"/>
</dbReference>
<dbReference type="Gene3D" id="3.30.560.10">
    <property type="entry name" value="Glucose Oxidase, domain 3"/>
    <property type="match status" value="1"/>
</dbReference>
<proteinExistence type="inferred from homology"/>
<dbReference type="STRING" id="1314781.A0A165D6B4"/>
<dbReference type="InterPro" id="IPR027424">
    <property type="entry name" value="Glucose_Oxidase_domain_2"/>
</dbReference>
<dbReference type="SUPFAM" id="SSF54373">
    <property type="entry name" value="FAD-linked reductases, C-terminal domain"/>
    <property type="match status" value="1"/>
</dbReference>
<dbReference type="PIRSF" id="PIRSF000137">
    <property type="entry name" value="Alcohol_oxidase"/>
    <property type="match status" value="1"/>
</dbReference>
<dbReference type="Proteomes" id="UP000077266">
    <property type="component" value="Unassembled WGS sequence"/>
</dbReference>
<dbReference type="InterPro" id="IPR007867">
    <property type="entry name" value="GMC_OxRtase_C"/>
</dbReference>
<feature type="chain" id="PRO_5007856391" evidence="9">
    <location>
        <begin position="18"/>
        <end position="622"/>
    </location>
</feature>
<dbReference type="GO" id="GO:0016614">
    <property type="term" value="F:oxidoreductase activity, acting on CH-OH group of donors"/>
    <property type="evidence" value="ECO:0007669"/>
    <property type="project" value="InterPro"/>
</dbReference>
<keyword evidence="5 8" id="KW-0274">FAD</keyword>
<evidence type="ECO:0000259" key="11">
    <source>
        <dbReference type="Pfam" id="PF05199"/>
    </source>
</evidence>
<dbReference type="Gene3D" id="4.10.450.10">
    <property type="entry name" value="Glucose Oxidase, domain 2"/>
    <property type="match status" value="1"/>
</dbReference>
<feature type="binding site" evidence="8">
    <location>
        <begin position="603"/>
        <end position="604"/>
    </location>
    <ligand>
        <name>FAD</name>
        <dbReference type="ChEBI" id="CHEBI:57692"/>
    </ligand>
</feature>
<comment type="cofactor">
    <cofactor evidence="1 8">
        <name>FAD</name>
        <dbReference type="ChEBI" id="CHEBI:57692"/>
    </cofactor>
</comment>
<dbReference type="InParanoid" id="A0A165D6B4"/>
<dbReference type="EMBL" id="KV426251">
    <property type="protein sequence ID" value="KZV83874.1"/>
    <property type="molecule type" value="Genomic_DNA"/>
</dbReference>
<comment type="similarity">
    <text evidence="2">Belongs to the GMC oxidoreductase family.</text>
</comment>
<dbReference type="InterPro" id="IPR000172">
    <property type="entry name" value="GMC_OxRdtase_N"/>
</dbReference>
<evidence type="ECO:0000256" key="2">
    <source>
        <dbReference type="ARBA" id="ARBA00010790"/>
    </source>
</evidence>
<dbReference type="InterPro" id="IPR036188">
    <property type="entry name" value="FAD/NAD-bd_sf"/>
</dbReference>
<evidence type="ECO:0000313" key="12">
    <source>
        <dbReference type="EMBL" id="KZV83874.1"/>
    </source>
</evidence>
<accession>A0A165D6B4</accession>
<keyword evidence="3" id="KW-0285">Flavoprotein</keyword>
<feature type="active site" description="Proton donor" evidence="7">
    <location>
        <position position="559"/>
    </location>
</feature>
<evidence type="ECO:0000259" key="10">
    <source>
        <dbReference type="Pfam" id="PF00732"/>
    </source>
</evidence>
<feature type="domain" description="Glucose-methanol-choline oxidoreductase C-terminal" evidence="11">
    <location>
        <begin position="471"/>
        <end position="611"/>
    </location>
</feature>
<dbReference type="Gene3D" id="3.50.50.60">
    <property type="entry name" value="FAD/NAD(P)-binding domain"/>
    <property type="match status" value="1"/>
</dbReference>
<evidence type="ECO:0000256" key="9">
    <source>
        <dbReference type="SAM" id="SignalP"/>
    </source>
</evidence>
<keyword evidence="4 9" id="KW-0732">Signal</keyword>
<keyword evidence="13" id="KW-1185">Reference proteome</keyword>
<evidence type="ECO:0000256" key="6">
    <source>
        <dbReference type="ARBA" id="ARBA00023002"/>
    </source>
</evidence>
<dbReference type="Pfam" id="PF00732">
    <property type="entry name" value="GMC_oxred_N"/>
    <property type="match status" value="1"/>
</dbReference>
<evidence type="ECO:0000256" key="1">
    <source>
        <dbReference type="ARBA" id="ARBA00001974"/>
    </source>
</evidence>
<evidence type="ECO:0000256" key="8">
    <source>
        <dbReference type="PIRSR" id="PIRSR000137-2"/>
    </source>
</evidence>